<dbReference type="RefSeq" id="XP_013896891.1">
    <property type="nucleotide sequence ID" value="XM_014041437.1"/>
</dbReference>
<evidence type="ECO:0000313" key="2">
    <source>
        <dbReference type="EMBL" id="KIY97871.1"/>
    </source>
</evidence>
<dbReference type="EMBL" id="KK102394">
    <property type="protein sequence ID" value="KIY97871.1"/>
    <property type="molecule type" value="Genomic_DNA"/>
</dbReference>
<name>A0A0D2MA90_9CHLO</name>
<dbReference type="OrthoDB" id="195817at2759"/>
<sequence>MQRHTPASVLRLNNERAPRRSPQLTFLWGFGGGTITSLLFQDPKRGPLAFFVNNDIALIWTLCWWLVAYSPGGLSELSDPGWVSRSSFVAAAAYFLAAHALRLVEPAAAAGLLVTALVVQSLLTEPLGRPLDFTQPIADAFHAISFVPKPSSAAIVVGAARPAPGPAATFTTTPAISSPPGTPSKSRGVVRRAAGASGAAGGAAAWEETPAATPDECHPCDAALVAAGGGLCGDVLTLRGGLHLQPFKGTPALGRHAAGVSIIRPDGQQPGVGARLGPGRFRDPGG</sequence>
<evidence type="ECO:0000256" key="1">
    <source>
        <dbReference type="SAM" id="MobiDB-lite"/>
    </source>
</evidence>
<keyword evidence="3" id="KW-1185">Reference proteome</keyword>
<feature type="region of interest" description="Disordered" evidence="1">
    <location>
        <begin position="263"/>
        <end position="286"/>
    </location>
</feature>
<dbReference type="AlphaFoldDB" id="A0A0D2MA90"/>
<dbReference type="KEGG" id="mng:MNEG_10090"/>
<evidence type="ECO:0000313" key="3">
    <source>
        <dbReference type="Proteomes" id="UP000054498"/>
    </source>
</evidence>
<reference evidence="2 3" key="1">
    <citation type="journal article" date="2013" name="BMC Genomics">
        <title>Reconstruction of the lipid metabolism for the microalga Monoraphidium neglectum from its genome sequence reveals characteristics suitable for biofuel production.</title>
        <authorList>
            <person name="Bogen C."/>
            <person name="Al-Dilaimi A."/>
            <person name="Albersmeier A."/>
            <person name="Wichmann J."/>
            <person name="Grundmann M."/>
            <person name="Rupp O."/>
            <person name="Lauersen K.J."/>
            <person name="Blifernez-Klassen O."/>
            <person name="Kalinowski J."/>
            <person name="Goesmann A."/>
            <person name="Mussgnug J.H."/>
            <person name="Kruse O."/>
        </authorList>
    </citation>
    <scope>NUCLEOTIDE SEQUENCE [LARGE SCALE GENOMIC DNA]</scope>
    <source>
        <strain evidence="2 3">SAG 48.87</strain>
    </source>
</reference>
<proteinExistence type="predicted"/>
<organism evidence="2 3">
    <name type="scientific">Monoraphidium neglectum</name>
    <dbReference type="NCBI Taxonomy" id="145388"/>
    <lineage>
        <taxon>Eukaryota</taxon>
        <taxon>Viridiplantae</taxon>
        <taxon>Chlorophyta</taxon>
        <taxon>core chlorophytes</taxon>
        <taxon>Chlorophyceae</taxon>
        <taxon>CS clade</taxon>
        <taxon>Sphaeropleales</taxon>
        <taxon>Selenastraceae</taxon>
        <taxon>Monoraphidium</taxon>
    </lineage>
</organism>
<gene>
    <name evidence="2" type="ORF">MNEG_10090</name>
</gene>
<dbReference type="Proteomes" id="UP000054498">
    <property type="component" value="Unassembled WGS sequence"/>
</dbReference>
<protein>
    <submittedName>
        <fullName evidence="2">Uncharacterized protein</fullName>
    </submittedName>
</protein>
<accession>A0A0D2MA90</accession>
<dbReference type="GeneID" id="25727218"/>